<protein>
    <submittedName>
        <fullName evidence="1">Uncharacterized protein</fullName>
    </submittedName>
</protein>
<dbReference type="EMBL" id="GBXM01083468">
    <property type="protein sequence ID" value="JAH25109.1"/>
    <property type="molecule type" value="Transcribed_RNA"/>
</dbReference>
<sequence>MYVCVYVCIHTYPPTHPHTQQDRTGIKTGKIMKTRVFLDKGRCFLE</sequence>
<name>A0A0E9R7L3_ANGAN</name>
<dbReference type="AlphaFoldDB" id="A0A0E9R7L3"/>
<accession>A0A0E9R7L3</accession>
<reference evidence="1" key="2">
    <citation type="journal article" date="2015" name="Fish Shellfish Immunol.">
        <title>Early steps in the European eel (Anguilla anguilla)-Vibrio vulnificus interaction in the gills: Role of the RtxA13 toxin.</title>
        <authorList>
            <person name="Callol A."/>
            <person name="Pajuelo D."/>
            <person name="Ebbesson L."/>
            <person name="Teles M."/>
            <person name="MacKenzie S."/>
            <person name="Amaro C."/>
        </authorList>
    </citation>
    <scope>NUCLEOTIDE SEQUENCE</scope>
</reference>
<organism evidence="1">
    <name type="scientific">Anguilla anguilla</name>
    <name type="common">European freshwater eel</name>
    <name type="synonym">Muraena anguilla</name>
    <dbReference type="NCBI Taxonomy" id="7936"/>
    <lineage>
        <taxon>Eukaryota</taxon>
        <taxon>Metazoa</taxon>
        <taxon>Chordata</taxon>
        <taxon>Craniata</taxon>
        <taxon>Vertebrata</taxon>
        <taxon>Euteleostomi</taxon>
        <taxon>Actinopterygii</taxon>
        <taxon>Neopterygii</taxon>
        <taxon>Teleostei</taxon>
        <taxon>Anguilliformes</taxon>
        <taxon>Anguillidae</taxon>
        <taxon>Anguilla</taxon>
    </lineage>
</organism>
<proteinExistence type="predicted"/>
<reference evidence="1" key="1">
    <citation type="submission" date="2014-11" db="EMBL/GenBank/DDBJ databases">
        <authorList>
            <person name="Amaro Gonzalez C."/>
        </authorList>
    </citation>
    <scope>NUCLEOTIDE SEQUENCE</scope>
</reference>
<evidence type="ECO:0000313" key="1">
    <source>
        <dbReference type="EMBL" id="JAH25109.1"/>
    </source>
</evidence>